<dbReference type="Gene3D" id="3.40.50.2300">
    <property type="match status" value="2"/>
</dbReference>
<sequence>MTRIKDVAELANVSTATVSRILNNDPSLSVSGETRQRVLDVASELNYVHGKRKKPKSAPDKEIIRAGLVLTNDEAADPYFMSIRRGVESVCDQYAVKIESVFYTGRSRFTASAMEGLDGLIVLGDVNSGELRSLFGNDHIIFADYQPAEEGFDVVITDFESATRRMMDTLLEAGHTVIAYIGGERLIQSIHAGNGRLMPKEETRVRTYEQVMRDKGLFDPDLVLLGDFSPMSGYRLMRQLIDQGSSPTAVVMASDPMAIGAMKALQEAGIRVPDDMAMFSFDDIDSAAFLNPPLSTVKVHTEEMGRTAVKLLVDRLRNGRTLPMKVILPSELMIRESAGRVYNKGGQ</sequence>
<dbReference type="PANTHER" id="PTHR30146:SF149">
    <property type="entry name" value="HTH-TYPE TRANSCRIPTIONAL REGULATOR EBGR"/>
    <property type="match status" value="1"/>
</dbReference>
<dbReference type="InterPro" id="IPR046335">
    <property type="entry name" value="LacI/GalR-like_sensor"/>
</dbReference>
<evidence type="ECO:0000259" key="4">
    <source>
        <dbReference type="PROSITE" id="PS50932"/>
    </source>
</evidence>
<dbReference type="SUPFAM" id="SSF47413">
    <property type="entry name" value="lambda repressor-like DNA-binding domains"/>
    <property type="match status" value="1"/>
</dbReference>
<dbReference type="Pfam" id="PF13377">
    <property type="entry name" value="Peripla_BP_3"/>
    <property type="match status" value="1"/>
</dbReference>
<dbReference type="GO" id="GO:0000976">
    <property type="term" value="F:transcription cis-regulatory region binding"/>
    <property type="evidence" value="ECO:0007669"/>
    <property type="project" value="TreeGrafter"/>
</dbReference>
<evidence type="ECO:0000313" key="6">
    <source>
        <dbReference type="Proteomes" id="UP000029507"/>
    </source>
</evidence>
<evidence type="ECO:0000256" key="2">
    <source>
        <dbReference type="ARBA" id="ARBA00023125"/>
    </source>
</evidence>
<dbReference type="HOGENOM" id="CLU_037628_1_2_9"/>
<dbReference type="GO" id="GO:0003700">
    <property type="term" value="F:DNA-binding transcription factor activity"/>
    <property type="evidence" value="ECO:0007669"/>
    <property type="project" value="TreeGrafter"/>
</dbReference>
<dbReference type="CDD" id="cd01544">
    <property type="entry name" value="PBP1_GalR"/>
    <property type="match status" value="1"/>
</dbReference>
<dbReference type="KEGG" id="pste:PSTEL_04695"/>
<dbReference type="SMART" id="SM00354">
    <property type="entry name" value="HTH_LACI"/>
    <property type="match status" value="1"/>
</dbReference>
<evidence type="ECO:0000256" key="1">
    <source>
        <dbReference type="ARBA" id="ARBA00023015"/>
    </source>
</evidence>
<dbReference type="SUPFAM" id="SSF53822">
    <property type="entry name" value="Periplasmic binding protein-like I"/>
    <property type="match status" value="1"/>
</dbReference>
<dbReference type="InterPro" id="IPR000843">
    <property type="entry name" value="HTH_LacI"/>
</dbReference>
<dbReference type="PRINTS" id="PR00036">
    <property type="entry name" value="HTHLACI"/>
</dbReference>
<organism evidence="5 6">
    <name type="scientific">Paenibacillus stellifer</name>
    <dbReference type="NCBI Taxonomy" id="169760"/>
    <lineage>
        <taxon>Bacteria</taxon>
        <taxon>Bacillati</taxon>
        <taxon>Bacillota</taxon>
        <taxon>Bacilli</taxon>
        <taxon>Bacillales</taxon>
        <taxon>Paenibacillaceae</taxon>
        <taxon>Paenibacillus</taxon>
    </lineage>
</organism>
<keyword evidence="1" id="KW-0805">Transcription regulation</keyword>
<dbReference type="PROSITE" id="PS50932">
    <property type="entry name" value="HTH_LACI_2"/>
    <property type="match status" value="1"/>
</dbReference>
<dbReference type="InterPro" id="IPR010982">
    <property type="entry name" value="Lambda_DNA-bd_dom_sf"/>
</dbReference>
<keyword evidence="3" id="KW-0804">Transcription</keyword>
<dbReference type="OrthoDB" id="43195at2"/>
<dbReference type="PROSITE" id="PS00356">
    <property type="entry name" value="HTH_LACI_1"/>
    <property type="match status" value="1"/>
</dbReference>
<keyword evidence="2" id="KW-0238">DNA-binding</keyword>
<dbReference type="AlphaFoldDB" id="A0A089LTF9"/>
<reference evidence="5 6" key="1">
    <citation type="submission" date="2014-08" db="EMBL/GenBank/DDBJ databases">
        <title>Comparative genomics of the Paenibacillus odorifer group.</title>
        <authorList>
            <person name="den Bakker H.C."/>
            <person name="Tsai Y.-C."/>
            <person name="Martin N."/>
            <person name="Korlach J."/>
            <person name="Wiedmann M."/>
        </authorList>
    </citation>
    <scope>NUCLEOTIDE SEQUENCE [LARGE SCALE GENOMIC DNA]</scope>
    <source>
        <strain evidence="5 6">DSM 14472</strain>
    </source>
</reference>
<evidence type="ECO:0000256" key="3">
    <source>
        <dbReference type="ARBA" id="ARBA00023163"/>
    </source>
</evidence>
<dbReference type="EMBL" id="CP009286">
    <property type="protein sequence ID" value="AIQ62503.1"/>
    <property type="molecule type" value="Genomic_DNA"/>
</dbReference>
<gene>
    <name evidence="5" type="ORF">PSTEL_04695</name>
</gene>
<dbReference type="CDD" id="cd01392">
    <property type="entry name" value="HTH_LacI"/>
    <property type="match status" value="1"/>
</dbReference>
<proteinExistence type="predicted"/>
<name>A0A089LTF9_9BACL</name>
<dbReference type="InterPro" id="IPR028082">
    <property type="entry name" value="Peripla_BP_I"/>
</dbReference>
<dbReference type="Gene3D" id="1.10.260.40">
    <property type="entry name" value="lambda repressor-like DNA-binding domains"/>
    <property type="match status" value="1"/>
</dbReference>
<accession>A0A089LTF9</accession>
<feature type="domain" description="HTH lacI-type" evidence="4">
    <location>
        <begin position="2"/>
        <end position="48"/>
    </location>
</feature>
<evidence type="ECO:0000313" key="5">
    <source>
        <dbReference type="EMBL" id="AIQ62503.1"/>
    </source>
</evidence>
<dbReference type="Pfam" id="PF00356">
    <property type="entry name" value="LacI"/>
    <property type="match status" value="1"/>
</dbReference>
<dbReference type="PANTHER" id="PTHR30146">
    <property type="entry name" value="LACI-RELATED TRANSCRIPTIONAL REPRESSOR"/>
    <property type="match status" value="1"/>
</dbReference>
<dbReference type="Proteomes" id="UP000029507">
    <property type="component" value="Chromosome"/>
</dbReference>
<keyword evidence="6" id="KW-1185">Reference proteome</keyword>
<protein>
    <recommendedName>
        <fullName evidence="4">HTH lacI-type domain-containing protein</fullName>
    </recommendedName>
</protein>
<dbReference type="RefSeq" id="WP_038693757.1">
    <property type="nucleotide sequence ID" value="NZ_CP009286.1"/>
</dbReference>
<dbReference type="STRING" id="169760.PSTEL_04695"/>